<sequence length="59" mass="6304">MRRPLVTAARIVQETSASTTLAIRHDSVIQLSVLVDLTNTAVISDVVALGYAIDLPQSL</sequence>
<proteinExistence type="predicted"/>
<comment type="caution">
    <text evidence="1">The sequence shown here is derived from an EMBL/GenBank/DDBJ whole genome shotgun (WGS) entry which is preliminary data.</text>
</comment>
<evidence type="ECO:0000313" key="2">
    <source>
        <dbReference type="Proteomes" id="UP000199665"/>
    </source>
</evidence>
<accession>A0ABY0YV12</accession>
<dbReference type="EMBL" id="FNRV01000002">
    <property type="protein sequence ID" value="SEE00818.1"/>
    <property type="molecule type" value="Genomic_DNA"/>
</dbReference>
<name>A0ABY0YV12_9PSED</name>
<gene>
    <name evidence="1" type="ORF">SAMN05216205_6133</name>
</gene>
<protein>
    <submittedName>
        <fullName evidence="1">Uncharacterized protein</fullName>
    </submittedName>
</protein>
<organism evidence="1 2">
    <name type="scientific">Pseudomonas mohnii</name>
    <dbReference type="NCBI Taxonomy" id="395600"/>
    <lineage>
        <taxon>Bacteria</taxon>
        <taxon>Pseudomonadati</taxon>
        <taxon>Pseudomonadota</taxon>
        <taxon>Gammaproteobacteria</taxon>
        <taxon>Pseudomonadales</taxon>
        <taxon>Pseudomonadaceae</taxon>
        <taxon>Pseudomonas</taxon>
    </lineage>
</organism>
<evidence type="ECO:0000313" key="1">
    <source>
        <dbReference type="EMBL" id="SEE00818.1"/>
    </source>
</evidence>
<keyword evidence="2" id="KW-1185">Reference proteome</keyword>
<dbReference type="Proteomes" id="UP000199665">
    <property type="component" value="Unassembled WGS sequence"/>
</dbReference>
<reference evidence="1 2" key="1">
    <citation type="submission" date="2016-10" db="EMBL/GenBank/DDBJ databases">
        <authorList>
            <person name="Varghese N."/>
            <person name="Submissions S."/>
        </authorList>
    </citation>
    <scope>NUCLEOTIDE SEQUENCE [LARGE SCALE GENOMIC DNA]</scope>
    <source>
        <strain evidence="1 2">DSM 18327</strain>
    </source>
</reference>